<proteinExistence type="predicted"/>
<name>A0ABD2SWD4_9SOLN</name>
<organism evidence="1 2">
    <name type="scientific">Solanum stoloniferum</name>
    <dbReference type="NCBI Taxonomy" id="62892"/>
    <lineage>
        <taxon>Eukaryota</taxon>
        <taxon>Viridiplantae</taxon>
        <taxon>Streptophyta</taxon>
        <taxon>Embryophyta</taxon>
        <taxon>Tracheophyta</taxon>
        <taxon>Spermatophyta</taxon>
        <taxon>Magnoliopsida</taxon>
        <taxon>eudicotyledons</taxon>
        <taxon>Gunneridae</taxon>
        <taxon>Pentapetalae</taxon>
        <taxon>asterids</taxon>
        <taxon>lamiids</taxon>
        <taxon>Solanales</taxon>
        <taxon>Solanaceae</taxon>
        <taxon>Solanoideae</taxon>
        <taxon>Solaneae</taxon>
        <taxon>Solanum</taxon>
    </lineage>
</organism>
<dbReference type="PANTHER" id="PTHR47592:SF22">
    <property type="entry name" value="MYB_SANT-LIKE DOMAIN-CONTAINING PROTEIN"/>
    <property type="match status" value="1"/>
</dbReference>
<accession>A0ABD2SWD4</accession>
<protein>
    <recommendedName>
        <fullName evidence="3">Gag-pol polyprotein</fullName>
    </recommendedName>
</protein>
<keyword evidence="2" id="KW-1185">Reference proteome</keyword>
<dbReference type="AlphaFoldDB" id="A0ABD2SWD4"/>
<dbReference type="Pfam" id="PF14223">
    <property type="entry name" value="Retrotran_gag_2"/>
    <property type="match status" value="1"/>
</dbReference>
<evidence type="ECO:0000313" key="1">
    <source>
        <dbReference type="EMBL" id="KAL3348123.1"/>
    </source>
</evidence>
<reference evidence="1 2" key="1">
    <citation type="submission" date="2024-05" db="EMBL/GenBank/DDBJ databases">
        <title>De novo assembly of an allotetraploid wild potato.</title>
        <authorList>
            <person name="Hosaka A.J."/>
        </authorList>
    </citation>
    <scope>NUCLEOTIDE SEQUENCE [LARGE SCALE GENOMIC DNA]</scope>
    <source>
        <tissue evidence="1">Young leaves</tissue>
    </source>
</reference>
<evidence type="ECO:0000313" key="2">
    <source>
        <dbReference type="Proteomes" id="UP001627284"/>
    </source>
</evidence>
<dbReference type="PANTHER" id="PTHR47592">
    <property type="entry name" value="PBF68 PROTEIN"/>
    <property type="match status" value="1"/>
</dbReference>
<comment type="caution">
    <text evidence="1">The sequence shown here is derived from an EMBL/GenBank/DDBJ whole genome shotgun (WGS) entry which is preliminary data.</text>
</comment>
<gene>
    <name evidence="1" type="ORF">AABB24_021664</name>
</gene>
<dbReference type="EMBL" id="JBJKTR010000013">
    <property type="protein sequence ID" value="KAL3348123.1"/>
    <property type="molecule type" value="Genomic_DNA"/>
</dbReference>
<sequence length="166" mass="19303">MTNNTTPETTSDTTKVGTTSVAPLSVVLPYAKPFLDVSNIEIFSNENFKKWQERVFSLLDVHGVAHALLDPHPGADVNDKIQESWQYANKVCRHTILQTISNELFDVYCSCKEAKTIWEALTKKFTVEDATKQKFVVEKYYQWQMNDEKEMKVHINEYKKLYYLKI</sequence>
<dbReference type="Proteomes" id="UP001627284">
    <property type="component" value="Unassembled WGS sequence"/>
</dbReference>
<evidence type="ECO:0008006" key="3">
    <source>
        <dbReference type="Google" id="ProtNLM"/>
    </source>
</evidence>